<evidence type="ECO:0000313" key="2">
    <source>
        <dbReference type="Proteomes" id="UP000038045"/>
    </source>
</evidence>
<dbReference type="AlphaFoldDB" id="A0A0N4ZDC0"/>
<evidence type="ECO:0000313" key="3">
    <source>
        <dbReference type="WBParaSite" id="PTRK_0000556500.1"/>
    </source>
</evidence>
<organism evidence="2 3">
    <name type="scientific">Parastrongyloides trichosuri</name>
    <name type="common">Possum-specific nematode worm</name>
    <dbReference type="NCBI Taxonomy" id="131310"/>
    <lineage>
        <taxon>Eukaryota</taxon>
        <taxon>Metazoa</taxon>
        <taxon>Ecdysozoa</taxon>
        <taxon>Nematoda</taxon>
        <taxon>Chromadorea</taxon>
        <taxon>Rhabditida</taxon>
        <taxon>Tylenchina</taxon>
        <taxon>Panagrolaimomorpha</taxon>
        <taxon>Strongyloidoidea</taxon>
        <taxon>Strongyloididae</taxon>
        <taxon>Parastrongyloides</taxon>
    </lineage>
</organism>
<proteinExistence type="predicted"/>
<dbReference type="WBParaSite" id="PTRK_0000556500.1">
    <property type="protein sequence ID" value="PTRK_0000556500.1"/>
    <property type="gene ID" value="PTRK_0000556500"/>
</dbReference>
<name>A0A0N4ZDC0_PARTI</name>
<dbReference type="Proteomes" id="UP000038045">
    <property type="component" value="Unplaced"/>
</dbReference>
<accession>A0A0N4ZDC0</accession>
<protein>
    <submittedName>
        <fullName evidence="3">Tachykinin</fullName>
    </submittedName>
</protein>
<keyword evidence="1" id="KW-0732">Signal</keyword>
<evidence type="ECO:0000256" key="1">
    <source>
        <dbReference type="SAM" id="SignalP"/>
    </source>
</evidence>
<reference evidence="3" key="1">
    <citation type="submission" date="2017-02" db="UniProtKB">
        <authorList>
            <consortium name="WormBaseParasite"/>
        </authorList>
    </citation>
    <scope>IDENTIFICATION</scope>
</reference>
<feature type="chain" id="PRO_5005891523" evidence="1">
    <location>
        <begin position="20"/>
        <end position="163"/>
    </location>
</feature>
<sequence>MVYFYYILFTLSTFGFVNCQRKTAAPSRFLIGGVPTLKPTITTTKKPKLVSSDPFSLAELEEIASEIEEQNKRNKYTRAPYSSGALNPRMWLEDNEKLPDFDLADALDDAPKKPEPNGYRTSYGGYGSMGARGHTGPVVSRFYGLGSARPMSNKQTGSLIFFF</sequence>
<feature type="signal peptide" evidence="1">
    <location>
        <begin position="1"/>
        <end position="19"/>
    </location>
</feature>
<keyword evidence="2" id="KW-1185">Reference proteome</keyword>